<evidence type="ECO:0008006" key="4">
    <source>
        <dbReference type="Google" id="ProtNLM"/>
    </source>
</evidence>
<keyword evidence="1" id="KW-0732">Signal</keyword>
<dbReference type="Pfam" id="PF02643">
    <property type="entry name" value="DUF192"/>
    <property type="match status" value="1"/>
</dbReference>
<evidence type="ECO:0000256" key="1">
    <source>
        <dbReference type="SAM" id="SignalP"/>
    </source>
</evidence>
<keyword evidence="3" id="KW-1185">Reference proteome</keyword>
<dbReference type="PANTHER" id="PTHR37953">
    <property type="entry name" value="UPF0127 PROTEIN MJ1496"/>
    <property type="match status" value="1"/>
</dbReference>
<reference evidence="2 3" key="1">
    <citation type="submission" date="2019-03" db="EMBL/GenBank/DDBJ databases">
        <title>Genomic Encyclopedia of Archaeal and Bacterial Type Strains, Phase II (KMG-II): from individual species to whole genera.</title>
        <authorList>
            <person name="Goeker M."/>
        </authorList>
    </citation>
    <scope>NUCLEOTIDE SEQUENCE [LARGE SCALE GENOMIC DNA]</scope>
    <source>
        <strain evidence="2 3">DSM 26433</strain>
    </source>
</reference>
<accession>A0A4R1NWH5</accession>
<evidence type="ECO:0000313" key="2">
    <source>
        <dbReference type="EMBL" id="TCL09638.1"/>
    </source>
</evidence>
<dbReference type="PANTHER" id="PTHR37953:SF1">
    <property type="entry name" value="UPF0127 PROTEIN MJ1496"/>
    <property type="match status" value="1"/>
</dbReference>
<feature type="chain" id="PRO_5020344716" description="DUF192 domain-containing protein" evidence="1">
    <location>
        <begin position="35"/>
        <end position="169"/>
    </location>
</feature>
<sequence>MGKRGFGRTLNKHKLALGGVMVVASLGAASVSMAACSPGSLEIRGDWGQARFSVEVADTDAERAQGLMHRESMPMSAGMLFIYEYPQRASFWMRNTLIPLDLLFADSAGVIQHVHHEAIPLDETPIPGGDAVLYVLEINGGLAKAMGISVGSELRHADMVQENASWRCE</sequence>
<dbReference type="EMBL" id="SMGR01000001">
    <property type="protein sequence ID" value="TCL09638.1"/>
    <property type="molecule type" value="Genomic_DNA"/>
</dbReference>
<evidence type="ECO:0000313" key="3">
    <source>
        <dbReference type="Proteomes" id="UP000295673"/>
    </source>
</evidence>
<proteinExistence type="predicted"/>
<gene>
    <name evidence="2" type="ORF">BXY66_1694</name>
</gene>
<dbReference type="Gene3D" id="2.60.120.1140">
    <property type="entry name" value="Protein of unknown function DUF192"/>
    <property type="match status" value="1"/>
</dbReference>
<dbReference type="Proteomes" id="UP000295673">
    <property type="component" value="Unassembled WGS sequence"/>
</dbReference>
<dbReference type="RefSeq" id="WP_425057063.1">
    <property type="nucleotide sequence ID" value="NZ_SMGR01000001.1"/>
</dbReference>
<dbReference type="AlphaFoldDB" id="A0A4R1NWH5"/>
<name>A0A4R1NWH5_9RHOB</name>
<dbReference type="InterPro" id="IPR003795">
    <property type="entry name" value="DUF192"/>
</dbReference>
<dbReference type="InterPro" id="IPR038695">
    <property type="entry name" value="Saro_0823-like_sf"/>
</dbReference>
<feature type="signal peptide" evidence="1">
    <location>
        <begin position="1"/>
        <end position="34"/>
    </location>
</feature>
<protein>
    <recommendedName>
        <fullName evidence="4">DUF192 domain-containing protein</fullName>
    </recommendedName>
</protein>
<comment type="caution">
    <text evidence="2">The sequence shown here is derived from an EMBL/GenBank/DDBJ whole genome shotgun (WGS) entry which is preliminary data.</text>
</comment>
<organism evidence="2 3">
    <name type="scientific">Shimia isoporae</name>
    <dbReference type="NCBI Taxonomy" id="647720"/>
    <lineage>
        <taxon>Bacteria</taxon>
        <taxon>Pseudomonadati</taxon>
        <taxon>Pseudomonadota</taxon>
        <taxon>Alphaproteobacteria</taxon>
        <taxon>Rhodobacterales</taxon>
        <taxon>Roseobacteraceae</taxon>
    </lineage>
</organism>